<evidence type="ECO:0000313" key="3">
    <source>
        <dbReference type="Proteomes" id="UP001151760"/>
    </source>
</evidence>
<dbReference type="PANTHER" id="PTHR33223:SF11">
    <property type="entry name" value="ELEMENT PROTEIN, PUTATIVE-RELATED"/>
    <property type="match status" value="1"/>
</dbReference>
<evidence type="ECO:0000313" key="2">
    <source>
        <dbReference type="EMBL" id="GJT69124.1"/>
    </source>
</evidence>
<comment type="caution">
    <text evidence="2">The sequence shown here is derived from an EMBL/GenBank/DDBJ whole genome shotgun (WGS) entry which is preliminary data.</text>
</comment>
<feature type="domain" description="Retrotransposon gag" evidence="1">
    <location>
        <begin position="2"/>
        <end position="48"/>
    </location>
</feature>
<accession>A0ABQ5G235</accession>
<dbReference type="EMBL" id="BQNB010017959">
    <property type="protein sequence ID" value="GJT69124.1"/>
    <property type="molecule type" value="Genomic_DNA"/>
</dbReference>
<protein>
    <recommendedName>
        <fullName evidence="1">Retrotransposon gag domain-containing protein</fullName>
    </recommendedName>
</protein>
<evidence type="ECO:0000259" key="1">
    <source>
        <dbReference type="Pfam" id="PF03732"/>
    </source>
</evidence>
<gene>
    <name evidence="2" type="ORF">Tco_1028410</name>
</gene>
<sequence>MEEINNFQQEPDEILYQAWERFKELLMKCPQHYLTEMQEVILFYNGLDVPTRQILDSRGVVLTKTAADAKTAIQEMAEYSKNGIMEHLKKEVLRLLTDWNNANPSYQERRQSMEDTLSKFMSESAKRHEENSNLIKEIRATTDVAIRN</sequence>
<dbReference type="PANTHER" id="PTHR33223">
    <property type="entry name" value="CCHC-TYPE DOMAIN-CONTAINING PROTEIN"/>
    <property type="match status" value="1"/>
</dbReference>
<proteinExistence type="predicted"/>
<dbReference type="Proteomes" id="UP001151760">
    <property type="component" value="Unassembled WGS sequence"/>
</dbReference>
<reference evidence="2" key="2">
    <citation type="submission" date="2022-01" db="EMBL/GenBank/DDBJ databases">
        <authorList>
            <person name="Yamashiro T."/>
            <person name="Shiraishi A."/>
            <person name="Satake H."/>
            <person name="Nakayama K."/>
        </authorList>
    </citation>
    <scope>NUCLEOTIDE SEQUENCE</scope>
</reference>
<dbReference type="InterPro" id="IPR005162">
    <property type="entry name" value="Retrotrans_gag_dom"/>
</dbReference>
<organism evidence="2 3">
    <name type="scientific">Tanacetum coccineum</name>
    <dbReference type="NCBI Taxonomy" id="301880"/>
    <lineage>
        <taxon>Eukaryota</taxon>
        <taxon>Viridiplantae</taxon>
        <taxon>Streptophyta</taxon>
        <taxon>Embryophyta</taxon>
        <taxon>Tracheophyta</taxon>
        <taxon>Spermatophyta</taxon>
        <taxon>Magnoliopsida</taxon>
        <taxon>eudicotyledons</taxon>
        <taxon>Gunneridae</taxon>
        <taxon>Pentapetalae</taxon>
        <taxon>asterids</taxon>
        <taxon>campanulids</taxon>
        <taxon>Asterales</taxon>
        <taxon>Asteraceae</taxon>
        <taxon>Asteroideae</taxon>
        <taxon>Anthemideae</taxon>
        <taxon>Anthemidinae</taxon>
        <taxon>Tanacetum</taxon>
    </lineage>
</organism>
<dbReference type="Pfam" id="PF03732">
    <property type="entry name" value="Retrotrans_gag"/>
    <property type="match status" value="1"/>
</dbReference>
<keyword evidence="3" id="KW-1185">Reference proteome</keyword>
<name>A0ABQ5G235_9ASTR</name>
<reference evidence="2" key="1">
    <citation type="journal article" date="2022" name="Int. J. Mol. Sci.">
        <title>Draft Genome of Tanacetum Coccineum: Genomic Comparison of Closely Related Tanacetum-Family Plants.</title>
        <authorList>
            <person name="Yamashiro T."/>
            <person name="Shiraishi A."/>
            <person name="Nakayama K."/>
            <person name="Satake H."/>
        </authorList>
    </citation>
    <scope>NUCLEOTIDE SEQUENCE</scope>
</reference>